<dbReference type="PIRSF" id="PIRSF012608">
    <property type="entry name" value="UCP012608"/>
    <property type="match status" value="1"/>
</dbReference>
<keyword evidence="2" id="KW-1185">Reference proteome</keyword>
<dbReference type="Proteomes" id="UP001216390">
    <property type="component" value="Chromosome"/>
</dbReference>
<evidence type="ECO:0000313" key="1">
    <source>
        <dbReference type="EMBL" id="WCO65961.1"/>
    </source>
</evidence>
<organism evidence="1 2">
    <name type="scientific">Iamia majanohamensis</name>
    <dbReference type="NCBI Taxonomy" id="467976"/>
    <lineage>
        <taxon>Bacteria</taxon>
        <taxon>Bacillati</taxon>
        <taxon>Actinomycetota</taxon>
        <taxon>Acidimicrobiia</taxon>
        <taxon>Acidimicrobiales</taxon>
        <taxon>Iamiaceae</taxon>
        <taxon>Iamia</taxon>
    </lineage>
</organism>
<accession>A0AAF0BR35</accession>
<evidence type="ECO:0000313" key="2">
    <source>
        <dbReference type="Proteomes" id="UP001216390"/>
    </source>
</evidence>
<dbReference type="KEGG" id="ima:PO878_15785"/>
<name>A0AAF0BR35_9ACTN</name>
<dbReference type="InterPro" id="IPR011200">
    <property type="entry name" value="UCP012608"/>
</dbReference>
<protein>
    <submittedName>
        <fullName evidence="1">DUF2332 domain-containing protein</fullName>
    </submittedName>
</protein>
<gene>
    <name evidence="1" type="ORF">PO878_15785</name>
</gene>
<dbReference type="RefSeq" id="WP_272735487.1">
    <property type="nucleotide sequence ID" value="NZ_CP116942.1"/>
</dbReference>
<dbReference type="Pfam" id="PF10094">
    <property type="entry name" value="DUF2332"/>
    <property type="match status" value="1"/>
</dbReference>
<reference evidence="1" key="1">
    <citation type="submission" date="2023-01" db="EMBL/GenBank/DDBJ databases">
        <title>The diversity of Class Acidimicrobiia in South China Sea sediment environments and the proposal of Iamia marina sp. nov., a novel species of the genus Iamia.</title>
        <authorList>
            <person name="He Y."/>
            <person name="Tian X."/>
        </authorList>
    </citation>
    <scope>NUCLEOTIDE SEQUENCE</scope>
    <source>
        <strain evidence="1">DSM 19957</strain>
    </source>
</reference>
<sequence>MGSDLARVVRAQQQGCEIGGSDLYTTVLEEVALDVGRGGPCARVLAAHAEEPVADAVVLRLLAAVHELVLAGEAPDLARHYPSVGGVPGAGVGEAFVAAVADHRERVAERTAAPIQTNEVGRSAALLGGFLAVAAAGRPLRVLEVGASAGLNLRFDRFRYEAGGHALGPEGSPVVLRDPWVDRRPDLTGPVPVVERRGCDLRPLDPLDAGDRMRLRACLWPDQPDRRARLDGALAVAAEVPAPVDRADAATWTEACLADPRPGVATVVVHSIVAQYLSPRTRRDLQRAVTRAGAAATPEAPVAWLRMEPSSVQEAEVRLTCWPADRARGPEGRVLAHSAFHGPPVRWEA</sequence>
<dbReference type="AlphaFoldDB" id="A0AAF0BR35"/>
<dbReference type="EMBL" id="CP116942">
    <property type="protein sequence ID" value="WCO65961.1"/>
    <property type="molecule type" value="Genomic_DNA"/>
</dbReference>
<proteinExistence type="predicted"/>